<sequence>MSDSEGADIPPAAAITRAIRDAVIGIYKSGKIEDLTVKRVRARVEEELGLPAEFLKTSSEWKQKSHDIIHEAVQKHCSDEQEPEPESKPPKRAKAAKPKPAPKKTKADSGSPRGVKRRPAPPAEKPQKRRKTAVSSNEEPDVARSECPVKNDPFLDEESPPPKKLVRRTKKVVEEDSDEEVGGAPEERTHKKSRHDDEGSGEEPKVAAPAEEPDVKITANVTGNVSESELSSLIDETPVKKKLQKKSPSEKRGKEPKKKESAKRKVKTSKPKGAQNADPDEAEIKRLQSWLVKCGIRKVWSKELARCDTSKEKIKHLKGMLNDVGMEGKYSNEKAARIKEQREFAADLEAIQEGEKKWGNVNAGDDGERPRQRLARGIKNMTIIRDDEDEDEDENEDKDEVKERNEEDVDDGGDSDSDSD</sequence>
<feature type="compositionally biased region" description="Polar residues" evidence="1">
    <location>
        <begin position="219"/>
        <end position="231"/>
    </location>
</feature>
<feature type="compositionally biased region" description="Basic residues" evidence="1">
    <location>
        <begin position="90"/>
        <end position="104"/>
    </location>
</feature>
<dbReference type="Proteomes" id="UP000800200">
    <property type="component" value="Unassembled WGS sequence"/>
</dbReference>
<name>A0A6A6EYX7_9PEZI</name>
<evidence type="ECO:0008006" key="4">
    <source>
        <dbReference type="Google" id="ProtNLM"/>
    </source>
</evidence>
<feature type="compositionally biased region" description="Acidic residues" evidence="1">
    <location>
        <begin position="386"/>
        <end position="398"/>
    </location>
</feature>
<organism evidence="2 3">
    <name type="scientific">Zopfia rhizophila CBS 207.26</name>
    <dbReference type="NCBI Taxonomy" id="1314779"/>
    <lineage>
        <taxon>Eukaryota</taxon>
        <taxon>Fungi</taxon>
        <taxon>Dikarya</taxon>
        <taxon>Ascomycota</taxon>
        <taxon>Pezizomycotina</taxon>
        <taxon>Dothideomycetes</taxon>
        <taxon>Dothideomycetes incertae sedis</taxon>
        <taxon>Zopfiaceae</taxon>
        <taxon>Zopfia</taxon>
    </lineage>
</organism>
<protein>
    <recommendedName>
        <fullName evidence="4">Transcriptional regulator</fullName>
    </recommendedName>
</protein>
<evidence type="ECO:0000313" key="2">
    <source>
        <dbReference type="EMBL" id="KAF2195340.1"/>
    </source>
</evidence>
<feature type="compositionally biased region" description="Basic residues" evidence="1">
    <location>
        <begin position="260"/>
        <end position="270"/>
    </location>
</feature>
<dbReference type="InterPro" id="IPR037647">
    <property type="entry name" value="HIRIP3"/>
</dbReference>
<evidence type="ECO:0000313" key="3">
    <source>
        <dbReference type="Proteomes" id="UP000800200"/>
    </source>
</evidence>
<feature type="compositionally biased region" description="Basic and acidic residues" evidence="1">
    <location>
        <begin position="185"/>
        <end position="205"/>
    </location>
</feature>
<proteinExistence type="predicted"/>
<dbReference type="GO" id="GO:0005634">
    <property type="term" value="C:nucleus"/>
    <property type="evidence" value="ECO:0007669"/>
    <property type="project" value="TreeGrafter"/>
</dbReference>
<evidence type="ECO:0000256" key="1">
    <source>
        <dbReference type="SAM" id="MobiDB-lite"/>
    </source>
</evidence>
<dbReference type="EMBL" id="ML994610">
    <property type="protein sequence ID" value="KAF2195340.1"/>
    <property type="molecule type" value="Genomic_DNA"/>
</dbReference>
<dbReference type="AlphaFoldDB" id="A0A6A6EYX7"/>
<dbReference type="PANTHER" id="PTHR15410">
    <property type="entry name" value="HIRA-INTERACTING PROTEIN 3"/>
    <property type="match status" value="1"/>
</dbReference>
<dbReference type="PANTHER" id="PTHR15410:SF2">
    <property type="entry name" value="HIRA-INTERACTING PROTEIN 3"/>
    <property type="match status" value="1"/>
</dbReference>
<feature type="compositionally biased region" description="Basic and acidic residues" evidence="1">
    <location>
        <begin position="247"/>
        <end position="259"/>
    </location>
</feature>
<feature type="region of interest" description="Disordered" evidence="1">
    <location>
        <begin position="357"/>
        <end position="420"/>
    </location>
</feature>
<feature type="compositionally biased region" description="Acidic residues" evidence="1">
    <location>
        <begin position="406"/>
        <end position="420"/>
    </location>
</feature>
<gene>
    <name evidence="2" type="ORF">K469DRAFT_649183</name>
</gene>
<feature type="compositionally biased region" description="Basic and acidic residues" evidence="1">
    <location>
        <begin position="59"/>
        <end position="89"/>
    </location>
</feature>
<accession>A0A6A6EYX7</accession>
<dbReference type="OrthoDB" id="552755at2759"/>
<keyword evidence="3" id="KW-1185">Reference proteome</keyword>
<reference evidence="2" key="1">
    <citation type="journal article" date="2020" name="Stud. Mycol.">
        <title>101 Dothideomycetes genomes: a test case for predicting lifestyles and emergence of pathogens.</title>
        <authorList>
            <person name="Haridas S."/>
            <person name="Albert R."/>
            <person name="Binder M."/>
            <person name="Bloem J."/>
            <person name="Labutti K."/>
            <person name="Salamov A."/>
            <person name="Andreopoulos B."/>
            <person name="Baker S."/>
            <person name="Barry K."/>
            <person name="Bills G."/>
            <person name="Bluhm B."/>
            <person name="Cannon C."/>
            <person name="Castanera R."/>
            <person name="Culley D."/>
            <person name="Daum C."/>
            <person name="Ezra D."/>
            <person name="Gonzalez J."/>
            <person name="Henrissat B."/>
            <person name="Kuo A."/>
            <person name="Liang C."/>
            <person name="Lipzen A."/>
            <person name="Lutzoni F."/>
            <person name="Magnuson J."/>
            <person name="Mondo S."/>
            <person name="Nolan M."/>
            <person name="Ohm R."/>
            <person name="Pangilinan J."/>
            <person name="Park H.-J."/>
            <person name="Ramirez L."/>
            <person name="Alfaro M."/>
            <person name="Sun H."/>
            <person name="Tritt A."/>
            <person name="Yoshinaga Y."/>
            <person name="Zwiers L.-H."/>
            <person name="Turgeon B."/>
            <person name="Goodwin S."/>
            <person name="Spatafora J."/>
            <person name="Crous P."/>
            <person name="Grigoriev I."/>
        </authorList>
    </citation>
    <scope>NUCLEOTIDE SEQUENCE</scope>
    <source>
        <strain evidence="2">CBS 207.26</strain>
    </source>
</reference>
<feature type="region of interest" description="Disordered" evidence="1">
    <location>
        <begin position="53"/>
        <end position="283"/>
    </location>
</feature>